<accession>A0A653ZSF4</accession>
<name>A0A653ZSF4_SPHMU</name>
<organism evidence="1 2">
    <name type="scientific">Sphingobacterium multivorum</name>
    <dbReference type="NCBI Taxonomy" id="28454"/>
    <lineage>
        <taxon>Bacteria</taxon>
        <taxon>Pseudomonadati</taxon>
        <taxon>Bacteroidota</taxon>
        <taxon>Sphingobacteriia</taxon>
        <taxon>Sphingobacteriales</taxon>
        <taxon>Sphingobacteriaceae</taxon>
        <taxon>Sphingobacterium</taxon>
    </lineage>
</organism>
<dbReference type="EMBL" id="CABWMV010000007">
    <property type="protein sequence ID" value="VXC58283.1"/>
    <property type="molecule type" value="Genomic_DNA"/>
</dbReference>
<dbReference type="AlphaFoldDB" id="A0A653ZSF4"/>
<gene>
    <name evidence="1" type="ORF">SPHINGO8BC_150026</name>
</gene>
<protein>
    <submittedName>
        <fullName evidence="1">Uncharacterized protein</fullName>
    </submittedName>
</protein>
<evidence type="ECO:0000313" key="2">
    <source>
        <dbReference type="Proteomes" id="UP000432350"/>
    </source>
</evidence>
<reference evidence="1 2" key="1">
    <citation type="submission" date="2019-10" db="EMBL/GenBank/DDBJ databases">
        <authorList>
            <person name="Karimi E."/>
        </authorList>
    </citation>
    <scope>NUCLEOTIDE SEQUENCE [LARGE SCALE GENOMIC DNA]</scope>
    <source>
        <strain evidence="1">Sphingobacterium sp. 8BC</strain>
    </source>
</reference>
<proteinExistence type="predicted"/>
<dbReference type="Proteomes" id="UP000432350">
    <property type="component" value="Unassembled WGS sequence"/>
</dbReference>
<evidence type="ECO:0000313" key="1">
    <source>
        <dbReference type="EMBL" id="VXC58283.1"/>
    </source>
</evidence>
<sequence>MFGNGMIQIDTMELSGKQTNGQQLTFYRTISYQQNIGIRNVSNKTHNYKTLKNSLLIIFSKKYYFLGYLFWLRVLRDEKENYFNLN</sequence>